<dbReference type="AlphaFoldDB" id="A0A7U2QWU2"/>
<feature type="region of interest" description="Disordered" evidence="1">
    <location>
        <begin position="1"/>
        <end position="23"/>
    </location>
</feature>
<dbReference type="Proteomes" id="UP000596276">
    <property type="component" value="Chromosome 3"/>
</dbReference>
<proteinExistence type="predicted"/>
<name>A0A7U2QWU2_ASPFN</name>
<keyword evidence="3" id="KW-1185">Reference proteome</keyword>
<reference evidence="3" key="1">
    <citation type="journal article" date="2021" name="G3 (Bethesda)">
        <title>Chromosome assembled and annotated genome sequence of Aspergillus flavus NRRL 3357.</title>
        <authorList>
            <person name="Skerker J.M."/>
            <person name="Pianalto K.M."/>
            <person name="Mondo S.J."/>
            <person name="Yang K."/>
            <person name="Arkin A.P."/>
            <person name="Keller N.P."/>
            <person name="Grigoriev I.V."/>
            <person name="Louise Glass N.L."/>
        </authorList>
    </citation>
    <scope>NUCLEOTIDE SEQUENCE [LARGE SCALE GENOMIC DNA]</scope>
    <source>
        <strain evidence="3">ATCC 200026 / FGSC A1120 / IAM 13836 / NRRL 3357 / JCM 12722 / SRRC 167</strain>
    </source>
</reference>
<organism evidence="2 3">
    <name type="scientific">Aspergillus flavus (strain ATCC 200026 / FGSC A1120 / IAM 13836 / NRRL 3357 / JCM 12722 / SRRC 167)</name>
    <dbReference type="NCBI Taxonomy" id="332952"/>
    <lineage>
        <taxon>Eukaryota</taxon>
        <taxon>Fungi</taxon>
        <taxon>Dikarya</taxon>
        <taxon>Ascomycota</taxon>
        <taxon>Pezizomycotina</taxon>
        <taxon>Eurotiomycetes</taxon>
        <taxon>Eurotiomycetidae</taxon>
        <taxon>Eurotiales</taxon>
        <taxon>Aspergillaceae</taxon>
        <taxon>Aspergillus</taxon>
        <taxon>Aspergillus subgen. Circumdati</taxon>
    </lineage>
</organism>
<accession>A0A7U2QWU2</accession>
<gene>
    <name evidence="2" type="ORF">F9C07_4774</name>
</gene>
<sequence length="99" mass="11088">MQARGARTGVGSKEETNLENHIVSHASGVSPGFLSGRSWKLRALRDDAHLINIHVRKLVIGGPQEPQEPQSELDYASQRRTWEKNWPLLHVQAEANATR</sequence>
<evidence type="ECO:0000256" key="1">
    <source>
        <dbReference type="SAM" id="MobiDB-lite"/>
    </source>
</evidence>
<protein>
    <submittedName>
        <fullName evidence="2">Uncharacterized protein</fullName>
    </submittedName>
</protein>
<dbReference type="EMBL" id="CP044620">
    <property type="protein sequence ID" value="QRD85750.1"/>
    <property type="molecule type" value="Genomic_DNA"/>
</dbReference>
<evidence type="ECO:0000313" key="2">
    <source>
        <dbReference type="EMBL" id="QRD85750.1"/>
    </source>
</evidence>
<evidence type="ECO:0000313" key="3">
    <source>
        <dbReference type="Proteomes" id="UP000596276"/>
    </source>
</evidence>
<dbReference type="VEuPathDB" id="FungiDB:F9C07_4774"/>